<sequence length="420" mass="44973">MRRAAAADHALGLVLLLVVQTGAVLVAPTLLHDSLTPLNCGPYPRFRGQTSRLCTLPTVFDPDVSIVTARLTLRPFGPQDAARVRSIVGSGARFLPPGAPAQASGVAQWLAHGVHELRASGQGVHLAMTDVDGVVVGAISLFKTSWSAGTTEVGYGVHPLYRGRGLATEAVRGLVEWVFATTELRRIDLTANLDNAASLRVAQKGGFTWEGVLRSAVMEDDGPHDLVVFGLLRGEGRGPAPTLPRTELCTPRLLLRPLEPADVPDLAATAADPLTQARTGVPRGYTEEHARQFIESTERVRLQGAGIAWAALETGRFAVNVDIRDVDWTNRTAEVGYMTAPWARGRGYAGEAVLGVARWLFERQGFHRLQLRAAVGNPESQRVAEKAGFSREGVARASLAGEDLVVFSLIASDLAQGEPR</sequence>
<feature type="domain" description="N-acetyltransferase" evidence="1">
    <location>
        <begin position="71"/>
        <end position="234"/>
    </location>
</feature>
<evidence type="ECO:0000313" key="3">
    <source>
        <dbReference type="Proteomes" id="UP000309128"/>
    </source>
</evidence>
<dbReference type="PANTHER" id="PTHR43441:SF10">
    <property type="entry name" value="ACETYLTRANSFERASE"/>
    <property type="match status" value="1"/>
</dbReference>
<dbReference type="Proteomes" id="UP000309128">
    <property type="component" value="Unassembled WGS sequence"/>
</dbReference>
<dbReference type="GO" id="GO:0005737">
    <property type="term" value="C:cytoplasm"/>
    <property type="evidence" value="ECO:0007669"/>
    <property type="project" value="TreeGrafter"/>
</dbReference>
<dbReference type="GO" id="GO:0008999">
    <property type="term" value="F:protein-N-terminal-alanine acetyltransferase activity"/>
    <property type="evidence" value="ECO:0007669"/>
    <property type="project" value="TreeGrafter"/>
</dbReference>
<dbReference type="InterPro" id="IPR016181">
    <property type="entry name" value="Acyl_CoA_acyltransferase"/>
</dbReference>
<comment type="caution">
    <text evidence="2">The sequence shown here is derived from an EMBL/GenBank/DDBJ whole genome shotgun (WGS) entry which is preliminary data.</text>
</comment>
<dbReference type="CDD" id="cd04301">
    <property type="entry name" value="NAT_SF"/>
    <property type="match status" value="1"/>
</dbReference>
<dbReference type="EMBL" id="VCKY01000097">
    <property type="protein sequence ID" value="TMR15719.1"/>
    <property type="molecule type" value="Genomic_DNA"/>
</dbReference>
<dbReference type="GO" id="GO:1990189">
    <property type="term" value="F:protein N-terminal-serine acetyltransferase activity"/>
    <property type="evidence" value="ECO:0007669"/>
    <property type="project" value="TreeGrafter"/>
</dbReference>
<protein>
    <submittedName>
        <fullName evidence="2">GNAT family N-acetyltransferase</fullName>
    </submittedName>
</protein>
<feature type="domain" description="N-acetyltransferase" evidence="1">
    <location>
        <begin position="253"/>
        <end position="410"/>
    </location>
</feature>
<dbReference type="InterPro" id="IPR000182">
    <property type="entry name" value="GNAT_dom"/>
</dbReference>
<dbReference type="InterPro" id="IPR051908">
    <property type="entry name" value="Ribosomal_N-acetyltransferase"/>
</dbReference>
<dbReference type="AlphaFoldDB" id="A0A5S4FCK9"/>
<dbReference type="SUPFAM" id="SSF55729">
    <property type="entry name" value="Acyl-CoA N-acyltransferases (Nat)"/>
    <property type="match status" value="2"/>
</dbReference>
<keyword evidence="3" id="KW-1185">Reference proteome</keyword>
<reference evidence="2 3" key="1">
    <citation type="submission" date="2019-05" db="EMBL/GenBank/DDBJ databases">
        <title>Draft genome sequence of Nonomuraea turkmeniaca DSM 43926.</title>
        <authorList>
            <person name="Saricaoglu S."/>
            <person name="Isik K."/>
        </authorList>
    </citation>
    <scope>NUCLEOTIDE SEQUENCE [LARGE SCALE GENOMIC DNA]</scope>
    <source>
        <strain evidence="2 3">DSM 43926</strain>
    </source>
</reference>
<organism evidence="2 3">
    <name type="scientific">Nonomuraea turkmeniaca</name>
    <dbReference type="NCBI Taxonomy" id="103838"/>
    <lineage>
        <taxon>Bacteria</taxon>
        <taxon>Bacillati</taxon>
        <taxon>Actinomycetota</taxon>
        <taxon>Actinomycetes</taxon>
        <taxon>Streptosporangiales</taxon>
        <taxon>Streptosporangiaceae</taxon>
        <taxon>Nonomuraea</taxon>
    </lineage>
</organism>
<dbReference type="OrthoDB" id="5293267at2"/>
<gene>
    <name evidence="2" type="ORF">ETD86_26570</name>
</gene>
<proteinExistence type="predicted"/>
<evidence type="ECO:0000313" key="2">
    <source>
        <dbReference type="EMBL" id="TMR15719.1"/>
    </source>
</evidence>
<dbReference type="Gene3D" id="3.40.630.30">
    <property type="match status" value="2"/>
</dbReference>
<keyword evidence="2" id="KW-0808">Transferase</keyword>
<evidence type="ECO:0000259" key="1">
    <source>
        <dbReference type="PROSITE" id="PS51186"/>
    </source>
</evidence>
<dbReference type="PANTHER" id="PTHR43441">
    <property type="entry name" value="RIBOSOMAL-PROTEIN-SERINE ACETYLTRANSFERASE"/>
    <property type="match status" value="1"/>
</dbReference>
<name>A0A5S4FCK9_9ACTN</name>
<dbReference type="PROSITE" id="PS51186">
    <property type="entry name" value="GNAT"/>
    <property type="match status" value="2"/>
</dbReference>
<accession>A0A5S4FCK9</accession>
<dbReference type="Pfam" id="PF13302">
    <property type="entry name" value="Acetyltransf_3"/>
    <property type="match status" value="2"/>
</dbReference>